<evidence type="ECO:0008006" key="4">
    <source>
        <dbReference type="Google" id="ProtNLM"/>
    </source>
</evidence>
<dbReference type="Pfam" id="PF09969">
    <property type="entry name" value="DUF2203"/>
    <property type="match status" value="1"/>
</dbReference>
<evidence type="ECO:0000313" key="3">
    <source>
        <dbReference type="Proteomes" id="UP000094463"/>
    </source>
</evidence>
<sequence>MTEKKYFTLEEANQLIPVLEKEMDALRNLNHEFQTKVNQLNKSGSAKSAQSNLDDQSQEVFIAESKLEFIEIQARLHVQNIEQHGCLLKDVEVGLVDFPALIDGEEILLCWKYGEKEIAHYHGADDGYKGRKPLE</sequence>
<organism evidence="2 3">
    <name type="scientific">Salisediminibacterium beveridgei</name>
    <dbReference type="NCBI Taxonomy" id="632773"/>
    <lineage>
        <taxon>Bacteria</taxon>
        <taxon>Bacillati</taxon>
        <taxon>Bacillota</taxon>
        <taxon>Bacilli</taxon>
        <taxon>Bacillales</taxon>
        <taxon>Bacillaceae</taxon>
        <taxon>Salisediminibacterium</taxon>
    </lineage>
</organism>
<dbReference type="RefSeq" id="WP_069365044.1">
    <property type="nucleotide sequence ID" value="NZ_CP012502.1"/>
</dbReference>
<evidence type="ECO:0000313" key="2">
    <source>
        <dbReference type="EMBL" id="AOM83022.1"/>
    </source>
</evidence>
<dbReference type="InterPro" id="IPR018699">
    <property type="entry name" value="DUF2203"/>
</dbReference>
<dbReference type="EMBL" id="CP012502">
    <property type="protein sequence ID" value="AOM83022.1"/>
    <property type="molecule type" value="Genomic_DNA"/>
</dbReference>
<reference evidence="2 3" key="1">
    <citation type="submission" date="2015-08" db="EMBL/GenBank/DDBJ databases">
        <title>The complete genome sequence of Bacillus beveridgei MLTeJB.</title>
        <authorList>
            <person name="Hanson T.E."/>
            <person name="Mesa C."/>
            <person name="Basesman S.M."/>
            <person name="Oremland R.S."/>
        </authorList>
    </citation>
    <scope>NUCLEOTIDE SEQUENCE [LARGE SCALE GENOMIC DNA]</scope>
    <source>
        <strain evidence="2 3">MLTeJB</strain>
    </source>
</reference>
<dbReference type="KEGG" id="bbev:BBEV_1661"/>
<dbReference type="PIRSF" id="PIRSF016498">
    <property type="entry name" value="UCP016498"/>
    <property type="match status" value="1"/>
</dbReference>
<keyword evidence="3" id="KW-1185">Reference proteome</keyword>
<feature type="coiled-coil region" evidence="1">
    <location>
        <begin position="9"/>
        <end position="43"/>
    </location>
</feature>
<name>A0A1D7QVI6_9BACI</name>
<dbReference type="STRING" id="632773.BBEV_1661"/>
<keyword evidence="1" id="KW-0175">Coiled coil</keyword>
<gene>
    <name evidence="2" type="ORF">BBEV_1661</name>
</gene>
<dbReference type="AlphaFoldDB" id="A0A1D7QVI6"/>
<protein>
    <recommendedName>
        <fullName evidence="4">Cell division protein DivIVA</fullName>
    </recommendedName>
</protein>
<dbReference type="Proteomes" id="UP000094463">
    <property type="component" value="Chromosome"/>
</dbReference>
<dbReference type="PATRIC" id="fig|632773.3.peg.1745"/>
<proteinExistence type="predicted"/>
<accession>A0A1D7QVI6</accession>
<evidence type="ECO:0000256" key="1">
    <source>
        <dbReference type="SAM" id="Coils"/>
    </source>
</evidence>
<dbReference type="OrthoDB" id="9802910at2"/>